<evidence type="ECO:0000313" key="3">
    <source>
        <dbReference type="Proteomes" id="UP000575898"/>
    </source>
</evidence>
<proteinExistence type="predicted"/>
<dbReference type="Gene3D" id="2.40.50.180">
    <property type="entry name" value="CheA-289, Domain 4"/>
    <property type="match status" value="1"/>
</dbReference>
<dbReference type="GO" id="GO:0005829">
    <property type="term" value="C:cytosol"/>
    <property type="evidence" value="ECO:0007669"/>
    <property type="project" value="TreeGrafter"/>
</dbReference>
<dbReference type="PANTHER" id="PTHR22617">
    <property type="entry name" value="CHEMOTAXIS SENSOR HISTIDINE KINASE-RELATED"/>
    <property type="match status" value="1"/>
</dbReference>
<name>A0A840MS31_9PROT</name>
<dbReference type="PANTHER" id="PTHR22617:SF43">
    <property type="entry name" value="PROTEIN PILI"/>
    <property type="match status" value="1"/>
</dbReference>
<keyword evidence="3" id="KW-1185">Reference proteome</keyword>
<dbReference type="SMART" id="SM00260">
    <property type="entry name" value="CheW"/>
    <property type="match status" value="1"/>
</dbReference>
<dbReference type="PROSITE" id="PS50851">
    <property type="entry name" value="CHEW"/>
    <property type="match status" value="1"/>
</dbReference>
<sequence>MAKKISLREYQESVVAKLQSSLASSTAAASKLGLQIGNERWVVDLQDTSEVVAVTEIEPVPLTQSWFRGVTNVRGNLYSVIDLPAFFGGEFSVVTSSSRLLLVNPHFIASSALLVTRMLGLRGLQSMEAVEVPPDSPPWLGGRLRDQDGIVWNVLNISALTTNPQFLQVAA</sequence>
<protein>
    <submittedName>
        <fullName evidence="2">Twitching motility protein PilI</fullName>
    </submittedName>
</protein>
<accession>A0A840MS31</accession>
<dbReference type="InterPro" id="IPR002545">
    <property type="entry name" value="CheW-lke_dom"/>
</dbReference>
<organism evidence="2 3">
    <name type="scientific">Chitinivorax tropicus</name>
    <dbReference type="NCBI Taxonomy" id="714531"/>
    <lineage>
        <taxon>Bacteria</taxon>
        <taxon>Pseudomonadati</taxon>
        <taxon>Pseudomonadota</taxon>
        <taxon>Betaproteobacteria</taxon>
        <taxon>Chitinivorax</taxon>
    </lineage>
</organism>
<dbReference type="RefSeq" id="WP_184036665.1">
    <property type="nucleotide sequence ID" value="NZ_JACHHY010000006.1"/>
</dbReference>
<reference evidence="2 3" key="1">
    <citation type="submission" date="2020-08" db="EMBL/GenBank/DDBJ databases">
        <title>Genomic Encyclopedia of Type Strains, Phase IV (KMG-IV): sequencing the most valuable type-strain genomes for metagenomic binning, comparative biology and taxonomic classification.</title>
        <authorList>
            <person name="Goeker M."/>
        </authorList>
    </citation>
    <scope>NUCLEOTIDE SEQUENCE [LARGE SCALE GENOMIC DNA]</scope>
    <source>
        <strain evidence="2 3">DSM 27165</strain>
    </source>
</reference>
<feature type="domain" description="CheW-like" evidence="1">
    <location>
        <begin position="28"/>
        <end position="166"/>
    </location>
</feature>
<evidence type="ECO:0000259" key="1">
    <source>
        <dbReference type="PROSITE" id="PS50851"/>
    </source>
</evidence>
<dbReference type="GO" id="GO:0006935">
    <property type="term" value="P:chemotaxis"/>
    <property type="evidence" value="ECO:0007669"/>
    <property type="project" value="InterPro"/>
</dbReference>
<dbReference type="Gene3D" id="2.30.30.40">
    <property type="entry name" value="SH3 Domains"/>
    <property type="match status" value="1"/>
</dbReference>
<dbReference type="Pfam" id="PF01584">
    <property type="entry name" value="CheW"/>
    <property type="match status" value="1"/>
</dbReference>
<dbReference type="EMBL" id="JACHHY010000006">
    <property type="protein sequence ID" value="MBB5018021.1"/>
    <property type="molecule type" value="Genomic_DNA"/>
</dbReference>
<dbReference type="Proteomes" id="UP000575898">
    <property type="component" value="Unassembled WGS sequence"/>
</dbReference>
<comment type="caution">
    <text evidence="2">The sequence shown here is derived from an EMBL/GenBank/DDBJ whole genome shotgun (WGS) entry which is preliminary data.</text>
</comment>
<dbReference type="AlphaFoldDB" id="A0A840MS31"/>
<evidence type="ECO:0000313" key="2">
    <source>
        <dbReference type="EMBL" id="MBB5018021.1"/>
    </source>
</evidence>
<dbReference type="SUPFAM" id="SSF50341">
    <property type="entry name" value="CheW-like"/>
    <property type="match status" value="1"/>
</dbReference>
<dbReference type="InterPro" id="IPR039315">
    <property type="entry name" value="CheW"/>
</dbReference>
<dbReference type="InterPro" id="IPR036061">
    <property type="entry name" value="CheW-like_dom_sf"/>
</dbReference>
<gene>
    <name evidence="2" type="ORF">HNQ59_001306</name>
</gene>
<dbReference type="GO" id="GO:0007165">
    <property type="term" value="P:signal transduction"/>
    <property type="evidence" value="ECO:0007669"/>
    <property type="project" value="InterPro"/>
</dbReference>